<reference evidence="5 6" key="1">
    <citation type="submission" date="2018-02" db="EMBL/GenBank/DDBJ databases">
        <title>Draft genome of wild Prunus yedoensis var. nudiflora.</title>
        <authorList>
            <person name="Baek S."/>
            <person name="Kim J.-H."/>
            <person name="Choi K."/>
            <person name="Kim G.-B."/>
            <person name="Cho A."/>
            <person name="Jang H."/>
            <person name="Shin C.-H."/>
            <person name="Yu H.-J."/>
            <person name="Mun J.-H."/>
        </authorList>
    </citation>
    <scope>NUCLEOTIDE SEQUENCE [LARGE SCALE GENOMIC DNA]</scope>
    <source>
        <strain evidence="6">cv. Jeju island</strain>
        <tissue evidence="5">Leaf</tissue>
    </source>
</reference>
<feature type="region of interest" description="Disordered" evidence="4">
    <location>
        <begin position="156"/>
        <end position="198"/>
    </location>
</feature>
<evidence type="ECO:0000313" key="6">
    <source>
        <dbReference type="Proteomes" id="UP000250321"/>
    </source>
</evidence>
<keyword evidence="2 3" id="KW-0175">Coiled coil</keyword>
<name>A0A314Y2P1_PRUYE</name>
<dbReference type="STRING" id="2094558.A0A314Y2P1"/>
<dbReference type="Proteomes" id="UP000250321">
    <property type="component" value="Unassembled WGS sequence"/>
</dbReference>
<evidence type="ECO:0000313" key="5">
    <source>
        <dbReference type="EMBL" id="PQP99639.1"/>
    </source>
</evidence>
<dbReference type="EMBL" id="PJQY01001787">
    <property type="protein sequence ID" value="PQP99639.1"/>
    <property type="molecule type" value="Genomic_DNA"/>
</dbReference>
<dbReference type="OrthoDB" id="128924at2759"/>
<accession>A0A314Y2P1</accession>
<feature type="compositionally biased region" description="Low complexity" evidence="4">
    <location>
        <begin position="179"/>
        <end position="197"/>
    </location>
</feature>
<dbReference type="PANTHER" id="PTHR31580">
    <property type="entry name" value="FILAMENT-LIKE PLANT PROTEIN 4"/>
    <property type="match status" value="1"/>
</dbReference>
<feature type="coiled-coil region" evidence="3">
    <location>
        <begin position="3"/>
        <end position="79"/>
    </location>
</feature>
<evidence type="ECO:0000256" key="1">
    <source>
        <dbReference type="ARBA" id="ARBA00005921"/>
    </source>
</evidence>
<evidence type="ECO:0000256" key="2">
    <source>
        <dbReference type="ARBA" id="ARBA00023054"/>
    </source>
</evidence>
<evidence type="ECO:0000256" key="4">
    <source>
        <dbReference type="SAM" id="MobiDB-lite"/>
    </source>
</evidence>
<feature type="compositionally biased region" description="Basic and acidic residues" evidence="4">
    <location>
        <begin position="156"/>
        <end position="166"/>
    </location>
</feature>
<dbReference type="InterPro" id="IPR008587">
    <property type="entry name" value="FPP_plant"/>
</dbReference>
<comment type="caution">
    <text evidence="5">The sequence shown here is derived from an EMBL/GenBank/DDBJ whole genome shotgun (WGS) entry which is preliminary data.</text>
</comment>
<dbReference type="Pfam" id="PF05911">
    <property type="entry name" value="FPP"/>
    <property type="match status" value="1"/>
</dbReference>
<dbReference type="AlphaFoldDB" id="A0A314Y2P1"/>
<organism evidence="5 6">
    <name type="scientific">Prunus yedoensis var. nudiflora</name>
    <dbReference type="NCBI Taxonomy" id="2094558"/>
    <lineage>
        <taxon>Eukaryota</taxon>
        <taxon>Viridiplantae</taxon>
        <taxon>Streptophyta</taxon>
        <taxon>Embryophyta</taxon>
        <taxon>Tracheophyta</taxon>
        <taxon>Spermatophyta</taxon>
        <taxon>Magnoliopsida</taxon>
        <taxon>eudicotyledons</taxon>
        <taxon>Gunneridae</taxon>
        <taxon>Pentapetalae</taxon>
        <taxon>rosids</taxon>
        <taxon>fabids</taxon>
        <taxon>Rosales</taxon>
        <taxon>Rosaceae</taxon>
        <taxon>Amygdaloideae</taxon>
        <taxon>Amygdaleae</taxon>
        <taxon>Prunus</taxon>
    </lineage>
</organism>
<comment type="similarity">
    <text evidence="1">Belongs to the FPP family.</text>
</comment>
<dbReference type="PANTHER" id="PTHR31580:SF5">
    <property type="entry name" value="FILAMENT-LIKE PLANT PROTEIN 1-RELATED"/>
    <property type="match status" value="1"/>
</dbReference>
<gene>
    <name evidence="5" type="ORF">Pyn_18167</name>
</gene>
<sequence length="221" mass="24224">MKLEELQKELNSARESKQTIESQLISMEAEARTMSAKVNFLEAEVQRERALSAEIAVKCQSLEEELSRKNEEVNLQKNACSNGELKIKQEDLAVAAGKLAECQKTIASLGNQLKSLATLEDFLIDTANIPGFSAVAPQIPKADDQWKFHSNVTFSPKRDSVSKPADESCGPSVNRNEDTSPPSSSSSTSSTVLSTHVSSEKNRNGFAKFFSRTKSGIRLEI</sequence>
<keyword evidence="6" id="KW-1185">Reference proteome</keyword>
<proteinExistence type="inferred from homology"/>
<evidence type="ECO:0000256" key="3">
    <source>
        <dbReference type="SAM" id="Coils"/>
    </source>
</evidence>
<protein>
    <submittedName>
        <fullName evidence="5">Filament-like plant protein isoform X2</fullName>
    </submittedName>
</protein>